<protein>
    <submittedName>
        <fullName evidence="7">Formate/nitrite transporter family protein</fullName>
    </submittedName>
</protein>
<keyword evidence="3 6" id="KW-1133">Transmembrane helix</keyword>
<feature type="transmembrane region" description="Helical" evidence="6">
    <location>
        <begin position="28"/>
        <end position="51"/>
    </location>
</feature>
<dbReference type="Gene3D" id="1.20.1080.10">
    <property type="entry name" value="Glycerol uptake facilitator protein"/>
    <property type="match status" value="1"/>
</dbReference>
<comment type="caution">
    <text evidence="7">The sequence shown here is derived from an EMBL/GenBank/DDBJ whole genome shotgun (WGS) entry which is preliminary data.</text>
</comment>
<evidence type="ECO:0000256" key="1">
    <source>
        <dbReference type="ARBA" id="ARBA00004141"/>
    </source>
</evidence>
<dbReference type="PANTHER" id="PTHR30520">
    <property type="entry name" value="FORMATE TRANSPORTER-RELATED"/>
    <property type="match status" value="1"/>
</dbReference>
<sequence length="282" mass="29517">MLDLPTTIDVQLGQAHHKVESAAHPWRYLVASMLAGMYIGIGVVLMVMTAGPLGNSPLVAGAVFGVALTLVVFAGAELVTSAMMILPQAAITRSIGWGRAIGTLLFCFFGNLVGSVVFAWMIVQSRVLDGNAGGEMLAAMIEHKNVEGFGEMFFRGVLCNVLVCVAIWAANRLQSEAGKAIIIFWCILAFIASGFEHVVANMTTFSIALFQGGMTDLAHMARNLAVVGLGNLVGGAVVIGVSYLVVSGRLGTTRPTASTASPIDVALAQEQVDRVGVPVRVG</sequence>
<feature type="transmembrane region" description="Helical" evidence="6">
    <location>
        <begin position="100"/>
        <end position="123"/>
    </location>
</feature>
<dbReference type="InterPro" id="IPR024002">
    <property type="entry name" value="For/NO2_transpt_CS"/>
</dbReference>
<keyword evidence="2 6" id="KW-0812">Transmembrane</keyword>
<evidence type="ECO:0000256" key="4">
    <source>
        <dbReference type="ARBA" id="ARBA00023136"/>
    </source>
</evidence>
<accession>A0A5C5B821</accession>
<dbReference type="Pfam" id="PF01226">
    <property type="entry name" value="Form_Nir_trans"/>
    <property type="match status" value="1"/>
</dbReference>
<dbReference type="PROSITE" id="PS01006">
    <property type="entry name" value="FORMATE_NITRITE_TP_2"/>
    <property type="match status" value="1"/>
</dbReference>
<evidence type="ECO:0000256" key="3">
    <source>
        <dbReference type="ARBA" id="ARBA00022989"/>
    </source>
</evidence>
<organism evidence="7 8">
    <name type="scientific">Miniimonas arenae</name>
    <dbReference type="NCBI Taxonomy" id="676201"/>
    <lineage>
        <taxon>Bacteria</taxon>
        <taxon>Bacillati</taxon>
        <taxon>Actinomycetota</taxon>
        <taxon>Actinomycetes</taxon>
        <taxon>Micrococcales</taxon>
        <taxon>Beutenbergiaceae</taxon>
        <taxon>Miniimonas</taxon>
    </lineage>
</organism>
<comment type="subcellular location">
    <subcellularLocation>
        <location evidence="1">Membrane</location>
        <topology evidence="1">Multi-pass membrane protein</topology>
    </subcellularLocation>
</comment>
<reference evidence="7 8" key="1">
    <citation type="submission" date="2019-06" db="EMBL/GenBank/DDBJ databases">
        <title>Draft genome sequence of Miniimonas arenae KCTC 19750T isolated from sea sand.</title>
        <authorList>
            <person name="Park S.-J."/>
        </authorList>
    </citation>
    <scope>NUCLEOTIDE SEQUENCE [LARGE SCALE GENOMIC DNA]</scope>
    <source>
        <strain evidence="7 8">KCTC 19750</strain>
    </source>
</reference>
<feature type="transmembrane region" description="Helical" evidence="6">
    <location>
        <begin position="152"/>
        <end position="170"/>
    </location>
</feature>
<dbReference type="InterPro" id="IPR000292">
    <property type="entry name" value="For/NO2_transpt"/>
</dbReference>
<feature type="transmembrane region" description="Helical" evidence="6">
    <location>
        <begin position="224"/>
        <end position="246"/>
    </location>
</feature>
<evidence type="ECO:0000313" key="7">
    <source>
        <dbReference type="EMBL" id="TNU73050.1"/>
    </source>
</evidence>
<evidence type="ECO:0000256" key="5">
    <source>
        <dbReference type="ARBA" id="ARBA00049660"/>
    </source>
</evidence>
<dbReference type="PANTHER" id="PTHR30520:SF8">
    <property type="entry name" value="NITRITE TRANSPORTER NIRC"/>
    <property type="match status" value="1"/>
</dbReference>
<dbReference type="GO" id="GO:0005886">
    <property type="term" value="C:plasma membrane"/>
    <property type="evidence" value="ECO:0007669"/>
    <property type="project" value="TreeGrafter"/>
</dbReference>
<feature type="transmembrane region" description="Helical" evidence="6">
    <location>
        <begin position="182"/>
        <end position="204"/>
    </location>
</feature>
<gene>
    <name evidence="7" type="ORF">FH969_13385</name>
</gene>
<dbReference type="EMBL" id="VENP01000068">
    <property type="protein sequence ID" value="TNU73050.1"/>
    <property type="molecule type" value="Genomic_DNA"/>
</dbReference>
<evidence type="ECO:0000313" key="8">
    <source>
        <dbReference type="Proteomes" id="UP000313849"/>
    </source>
</evidence>
<dbReference type="GO" id="GO:0015499">
    <property type="term" value="F:formate transmembrane transporter activity"/>
    <property type="evidence" value="ECO:0007669"/>
    <property type="project" value="TreeGrafter"/>
</dbReference>
<keyword evidence="4 6" id="KW-0472">Membrane</keyword>
<feature type="transmembrane region" description="Helical" evidence="6">
    <location>
        <begin position="57"/>
        <end position="79"/>
    </location>
</feature>
<evidence type="ECO:0000256" key="2">
    <source>
        <dbReference type="ARBA" id="ARBA00022692"/>
    </source>
</evidence>
<dbReference type="OrthoDB" id="9786493at2"/>
<dbReference type="AlphaFoldDB" id="A0A5C5B821"/>
<dbReference type="Proteomes" id="UP000313849">
    <property type="component" value="Unassembled WGS sequence"/>
</dbReference>
<dbReference type="InterPro" id="IPR023271">
    <property type="entry name" value="Aquaporin-like"/>
</dbReference>
<dbReference type="RefSeq" id="WP_139987618.1">
    <property type="nucleotide sequence ID" value="NZ_VENP01000068.1"/>
</dbReference>
<keyword evidence="8" id="KW-1185">Reference proteome</keyword>
<name>A0A5C5B821_9MICO</name>
<comment type="similarity">
    <text evidence="5">Belongs to the FNT transporter (TC 1.A.16) family.</text>
</comment>
<proteinExistence type="inferred from homology"/>
<evidence type="ECO:0000256" key="6">
    <source>
        <dbReference type="SAM" id="Phobius"/>
    </source>
</evidence>